<gene>
    <name evidence="3" type="ORF">MNBD_NITROSPIRAE03-40</name>
</gene>
<organism evidence="3">
    <name type="scientific">hydrothermal vent metagenome</name>
    <dbReference type="NCBI Taxonomy" id="652676"/>
    <lineage>
        <taxon>unclassified sequences</taxon>
        <taxon>metagenomes</taxon>
        <taxon>ecological metagenomes</taxon>
    </lineage>
</organism>
<feature type="domain" description="DUF2062" evidence="2">
    <location>
        <begin position="7"/>
        <end position="141"/>
    </location>
</feature>
<dbReference type="AlphaFoldDB" id="A0A3B1CMK6"/>
<accession>A0A3B1CMK6</accession>
<keyword evidence="1" id="KW-0472">Membrane</keyword>
<reference evidence="3" key="1">
    <citation type="submission" date="2018-06" db="EMBL/GenBank/DDBJ databases">
        <authorList>
            <person name="Zhirakovskaya E."/>
        </authorList>
    </citation>
    <scope>NUCLEOTIDE SEQUENCE</scope>
</reference>
<dbReference type="InterPro" id="IPR018639">
    <property type="entry name" value="DUF2062"/>
</dbReference>
<feature type="transmembrane region" description="Helical" evidence="1">
    <location>
        <begin position="20"/>
        <end position="48"/>
    </location>
</feature>
<keyword evidence="1" id="KW-0812">Transmembrane</keyword>
<dbReference type="Pfam" id="PF09835">
    <property type="entry name" value="DUF2062"/>
    <property type="match status" value="1"/>
</dbReference>
<evidence type="ECO:0000259" key="2">
    <source>
        <dbReference type="Pfam" id="PF09835"/>
    </source>
</evidence>
<feature type="transmembrane region" description="Helical" evidence="1">
    <location>
        <begin position="114"/>
        <end position="137"/>
    </location>
</feature>
<evidence type="ECO:0000256" key="1">
    <source>
        <dbReference type="SAM" id="Phobius"/>
    </source>
</evidence>
<name>A0A3B1CMK6_9ZZZZ</name>
<evidence type="ECO:0000313" key="3">
    <source>
        <dbReference type="EMBL" id="VAX31766.1"/>
    </source>
</evidence>
<feature type="transmembrane region" description="Helical" evidence="1">
    <location>
        <begin position="55"/>
        <end position="76"/>
    </location>
</feature>
<dbReference type="PANTHER" id="PTHR40547">
    <property type="entry name" value="SLL0298 PROTEIN"/>
    <property type="match status" value="1"/>
</dbReference>
<proteinExistence type="predicted"/>
<dbReference type="EMBL" id="UOGI01000120">
    <property type="protein sequence ID" value="VAX31766.1"/>
    <property type="molecule type" value="Genomic_DNA"/>
</dbReference>
<sequence>MSLSDKLRIIFSVKDTPEKIAFAFAVGIFIGISPFLGLHTLMAIAFASILRLNKLVTLAGAFVTNPLTIIPIYSFATWMGTKMTGHENTFSQTNFKEITIINIFSILKELILPFFVGTIAFGLIAGVLSYLLVYYILKRMREI</sequence>
<keyword evidence="1" id="KW-1133">Transmembrane helix</keyword>
<protein>
    <recommendedName>
        <fullName evidence="2">DUF2062 domain-containing protein</fullName>
    </recommendedName>
</protein>
<dbReference type="PANTHER" id="PTHR40547:SF1">
    <property type="entry name" value="SLL0298 PROTEIN"/>
    <property type="match status" value="1"/>
</dbReference>